<reference evidence="1 2" key="1">
    <citation type="journal article" date="2023" name="Nucleic Acids Res.">
        <title>The hologenome of Daphnia magna reveals possible DNA methylation and microbiome-mediated evolution of the host genome.</title>
        <authorList>
            <person name="Chaturvedi A."/>
            <person name="Li X."/>
            <person name="Dhandapani V."/>
            <person name="Marshall H."/>
            <person name="Kissane S."/>
            <person name="Cuenca-Cambronero M."/>
            <person name="Asole G."/>
            <person name="Calvet F."/>
            <person name="Ruiz-Romero M."/>
            <person name="Marangio P."/>
            <person name="Guigo R."/>
            <person name="Rago D."/>
            <person name="Mirbahai L."/>
            <person name="Eastwood N."/>
            <person name="Colbourne J.K."/>
            <person name="Zhou J."/>
            <person name="Mallon E."/>
            <person name="Orsini L."/>
        </authorList>
    </citation>
    <scope>NUCLEOTIDE SEQUENCE [LARGE SCALE GENOMIC DNA]</scope>
    <source>
        <strain evidence="1">LRV0_1</strain>
    </source>
</reference>
<gene>
    <name evidence="1" type="ORF">OUZ56_012503</name>
</gene>
<dbReference type="InterPro" id="IPR040521">
    <property type="entry name" value="KDZ"/>
</dbReference>
<dbReference type="EMBL" id="JAOYFB010000002">
    <property type="protein sequence ID" value="KAK4007343.1"/>
    <property type="molecule type" value="Genomic_DNA"/>
</dbReference>
<dbReference type="Proteomes" id="UP001234178">
    <property type="component" value="Unassembled WGS sequence"/>
</dbReference>
<accession>A0ABQ9Z386</accession>
<proteinExistence type="predicted"/>
<keyword evidence="2" id="KW-1185">Reference proteome</keyword>
<dbReference type="Pfam" id="PF18758">
    <property type="entry name" value="KDZ"/>
    <property type="match status" value="1"/>
</dbReference>
<dbReference type="PANTHER" id="PTHR33104">
    <property type="entry name" value="SI:DKEY-29D5.2"/>
    <property type="match status" value="1"/>
</dbReference>
<evidence type="ECO:0000313" key="1">
    <source>
        <dbReference type="EMBL" id="KAK4007343.1"/>
    </source>
</evidence>
<evidence type="ECO:0000313" key="2">
    <source>
        <dbReference type="Proteomes" id="UP001234178"/>
    </source>
</evidence>
<sequence>MHAKAHMLYCQILWIGHWMDNAALTTGEEQEQVFKKMSRYNSVTKHMGKANNNDHLTAGIMHWNSEKERVMANLLMRRRSKAISLLRSSKVNLKRLLEEKQITREALTSLELDLKTIARKCLAEERSRIGTLSVTKLKLESSFVHMKNLQIKVEKVATSSIERKKFRQAETLVKKKASELIAKMNSFKNSEGKLYKLTMQDFEQGSWREEIYLYESFSVSDYLSLFSAQQHLNKVSHVSRLLTEKIERSANSASTMLGTVAMPPISSLLSADITTLFYVTVLVCKRLSNRTAKHFLCMFSCNFAVYNTPAFAVFCKCKNQGIHATSL</sequence>
<name>A0ABQ9Z386_9CRUS</name>
<organism evidence="1 2">
    <name type="scientific">Daphnia magna</name>
    <dbReference type="NCBI Taxonomy" id="35525"/>
    <lineage>
        <taxon>Eukaryota</taxon>
        <taxon>Metazoa</taxon>
        <taxon>Ecdysozoa</taxon>
        <taxon>Arthropoda</taxon>
        <taxon>Crustacea</taxon>
        <taxon>Branchiopoda</taxon>
        <taxon>Diplostraca</taxon>
        <taxon>Cladocera</taxon>
        <taxon>Anomopoda</taxon>
        <taxon>Daphniidae</taxon>
        <taxon>Daphnia</taxon>
    </lineage>
</organism>
<protein>
    <submittedName>
        <fullName evidence="1">Uncharacterized protein</fullName>
    </submittedName>
</protein>
<dbReference type="PANTHER" id="PTHR33104:SF2">
    <property type="entry name" value="CXC3 LIKE CYSTEINE CLUSTER DOMAIN-CONTAINING PROTEIN"/>
    <property type="match status" value="1"/>
</dbReference>
<comment type="caution">
    <text evidence="1">The sequence shown here is derived from an EMBL/GenBank/DDBJ whole genome shotgun (WGS) entry which is preliminary data.</text>
</comment>